<gene>
    <name evidence="1" type="ORF">NBRC3188_1766</name>
</gene>
<protein>
    <submittedName>
        <fullName evidence="1">Uncharacterized protein</fullName>
    </submittedName>
</protein>
<dbReference type="EMBL" id="BDES01000049">
    <property type="protein sequence ID" value="GCD53069.1"/>
    <property type="molecule type" value="Genomic_DNA"/>
</dbReference>
<dbReference type="Proteomes" id="UP000287300">
    <property type="component" value="Unassembled WGS sequence"/>
</dbReference>
<reference evidence="1 2" key="1">
    <citation type="submission" date="2016-06" db="EMBL/GenBank/DDBJ databases">
        <title>Acetobacter pasteurianus NBRC 3188 whole genome sequencing project.</title>
        <authorList>
            <person name="Matsutani M."/>
            <person name="Shiwa Y."/>
            <person name="Okamoto-Kainuma A."/>
            <person name="Ishikawa M."/>
            <person name="Koizumi Y."/>
            <person name="Yoshikawa H."/>
            <person name="Yakushi T."/>
            <person name="Matsushita K."/>
        </authorList>
    </citation>
    <scope>NUCLEOTIDE SEQUENCE [LARGE SCALE GENOMIC DNA]</scope>
    <source>
        <strain evidence="1 2">NBRC 3188</strain>
    </source>
</reference>
<sequence length="218" mass="23942">MSNDAIKIEKSGAGFVLIGSLNRVSYSMEQEARSGSMAAAYSYDRLDDLRKETALKLVQQATNNFIADQPSISELSMLRDAAECLITISIAEMRKAASASEEKQSSDQERDHAALKPAEPDAHYGRAPCLSVSDCWLQPEKDGSRLQLITHNTGLDITDFATNMLFGSQVIPVRFSVSGKIKDDRLFEASEVNPEHALGRSLPVRQLRLSSLQPAKRA</sequence>
<accession>A0A401WUP0</accession>
<dbReference type="AlphaFoldDB" id="A0A401WUP0"/>
<organism evidence="1 2">
    <name type="scientific">Acetobacter pasteurianus NBRC 3188</name>
    <dbReference type="NCBI Taxonomy" id="1226663"/>
    <lineage>
        <taxon>Bacteria</taxon>
        <taxon>Pseudomonadati</taxon>
        <taxon>Pseudomonadota</taxon>
        <taxon>Alphaproteobacteria</taxon>
        <taxon>Acetobacterales</taxon>
        <taxon>Acetobacteraceae</taxon>
        <taxon>Acetobacter</taxon>
    </lineage>
</organism>
<comment type="caution">
    <text evidence="1">The sequence shown here is derived from an EMBL/GenBank/DDBJ whole genome shotgun (WGS) entry which is preliminary data.</text>
</comment>
<name>A0A401WUP0_ACEPA</name>
<evidence type="ECO:0000313" key="1">
    <source>
        <dbReference type="EMBL" id="GCD53069.1"/>
    </source>
</evidence>
<proteinExistence type="predicted"/>
<evidence type="ECO:0000313" key="2">
    <source>
        <dbReference type="Proteomes" id="UP000287300"/>
    </source>
</evidence>